<dbReference type="Gene3D" id="1.10.10.1400">
    <property type="entry name" value="Terminase, small subunit, N-terminal DNA-binding domain, HTH motif"/>
    <property type="match status" value="1"/>
</dbReference>
<sequence>MAKVLKSVKETTLNDRQKQFCIEYLKDLNATQAYLRVYDRIEYNTAKVNASTLLTNTNVKEYINDLIDEYKGNVDVEVGEIVKELKNIALDSDSRKSDKIKALELLGRWKQMFVDKKEIDVTGNVIEVTLED</sequence>
<dbReference type="EMBL" id="JAUSWG010000002">
    <property type="protein sequence ID" value="MDQ0555340.1"/>
    <property type="molecule type" value="Genomic_DNA"/>
</dbReference>
<accession>A0ABU0MWQ7</accession>
<protein>
    <submittedName>
        <fullName evidence="3">Phage terminase small subunit</fullName>
    </submittedName>
</protein>
<name>A0ABU0MWQ7_9FIRM</name>
<dbReference type="PANTHER" id="PTHR41328:SF2">
    <property type="entry name" value="TERMINASE SMALL SUBUNIT"/>
    <property type="match status" value="1"/>
</dbReference>
<dbReference type="InterPro" id="IPR038713">
    <property type="entry name" value="Terminase_Gp1_N_sf"/>
</dbReference>
<dbReference type="Proteomes" id="UP001232584">
    <property type="component" value="Unassembled WGS sequence"/>
</dbReference>
<keyword evidence="2" id="KW-0231">Viral genome packaging</keyword>
<dbReference type="InterPro" id="IPR052404">
    <property type="entry name" value="SPP1-like_terminase"/>
</dbReference>
<evidence type="ECO:0000313" key="4">
    <source>
        <dbReference type="Proteomes" id="UP001232584"/>
    </source>
</evidence>
<gene>
    <name evidence="3" type="ORF">QOZ92_000453</name>
</gene>
<organism evidence="3 4">
    <name type="scientific">Paraclostridium ghonii</name>
    <dbReference type="NCBI Taxonomy" id="29358"/>
    <lineage>
        <taxon>Bacteria</taxon>
        <taxon>Bacillati</taxon>
        <taxon>Bacillota</taxon>
        <taxon>Clostridia</taxon>
        <taxon>Peptostreptococcales</taxon>
        <taxon>Peptostreptococcaceae</taxon>
        <taxon>Paraclostridium</taxon>
    </lineage>
</organism>
<dbReference type="PANTHER" id="PTHR41328">
    <property type="entry name" value="TERMINASE SMALL SUBUNIT-RELATED"/>
    <property type="match status" value="1"/>
</dbReference>
<keyword evidence="4" id="KW-1185">Reference proteome</keyword>
<evidence type="ECO:0000256" key="2">
    <source>
        <dbReference type="ARBA" id="ARBA00023219"/>
    </source>
</evidence>
<reference evidence="3 4" key="1">
    <citation type="submission" date="2023-07" db="EMBL/GenBank/DDBJ databases">
        <title>Genomic Encyclopedia of Type Strains, Phase IV (KMG-IV): sequencing the most valuable type-strain genomes for metagenomic binning, comparative biology and taxonomic classification.</title>
        <authorList>
            <person name="Goeker M."/>
        </authorList>
    </citation>
    <scope>NUCLEOTIDE SEQUENCE [LARGE SCALE GENOMIC DNA]</scope>
    <source>
        <strain evidence="3 4">DSM 15049</strain>
    </source>
</reference>
<proteinExistence type="predicted"/>
<evidence type="ECO:0000313" key="3">
    <source>
        <dbReference type="EMBL" id="MDQ0555340.1"/>
    </source>
</evidence>
<comment type="caution">
    <text evidence="3">The sequence shown here is derived from an EMBL/GenBank/DDBJ whole genome shotgun (WGS) entry which is preliminary data.</text>
</comment>
<keyword evidence="1" id="KW-1188">Viral release from host cell</keyword>
<dbReference type="Pfam" id="PF03592">
    <property type="entry name" value="Terminase_2"/>
    <property type="match status" value="1"/>
</dbReference>
<evidence type="ECO:0000256" key="1">
    <source>
        <dbReference type="ARBA" id="ARBA00022612"/>
    </source>
</evidence>
<dbReference type="InterPro" id="IPR005335">
    <property type="entry name" value="Terminase_ssu"/>
</dbReference>
<dbReference type="RefSeq" id="WP_307502367.1">
    <property type="nucleotide sequence ID" value="NZ_BAAACE010000029.1"/>
</dbReference>